<dbReference type="EC" id="1.-.-.-" evidence="3"/>
<evidence type="ECO:0000313" key="3">
    <source>
        <dbReference type="EMBL" id="MEE2566693.1"/>
    </source>
</evidence>
<dbReference type="InterPro" id="IPR012349">
    <property type="entry name" value="Split_barrel_FMN-bd"/>
</dbReference>
<reference evidence="3 4" key="1">
    <citation type="submission" date="2024-01" db="EMBL/GenBank/DDBJ databases">
        <title>Hyphobacterium bacterium isolated from marine sediment.</title>
        <authorList>
            <person name="Zhao S."/>
        </authorList>
    </citation>
    <scope>NUCLEOTIDE SEQUENCE [LARGE SCALE GENOMIC DNA]</scope>
    <source>
        <strain evidence="3 4">Y60-23</strain>
    </source>
</reference>
<dbReference type="PANTHER" id="PTHR30466">
    <property type="entry name" value="FLAVIN REDUCTASE"/>
    <property type="match status" value="1"/>
</dbReference>
<dbReference type="SMART" id="SM00903">
    <property type="entry name" value="Flavin_Reduct"/>
    <property type="match status" value="1"/>
</dbReference>
<name>A0ABU7LYQ4_9PROT</name>
<dbReference type="Gene3D" id="2.30.110.10">
    <property type="entry name" value="Electron Transport, Fmn-binding Protein, Chain A"/>
    <property type="match status" value="1"/>
</dbReference>
<dbReference type="SUPFAM" id="SSF50475">
    <property type="entry name" value="FMN-binding split barrel"/>
    <property type="match status" value="1"/>
</dbReference>
<dbReference type="Pfam" id="PF01613">
    <property type="entry name" value="Flavin_Reduct"/>
    <property type="match status" value="1"/>
</dbReference>
<evidence type="ECO:0000259" key="2">
    <source>
        <dbReference type="SMART" id="SM00903"/>
    </source>
</evidence>
<comment type="caution">
    <text evidence="3">The sequence shown here is derived from an EMBL/GenBank/DDBJ whole genome shotgun (WGS) entry which is preliminary data.</text>
</comment>
<organism evidence="3 4">
    <name type="scientific">Hyphobacterium marinum</name>
    <dbReference type="NCBI Taxonomy" id="3116574"/>
    <lineage>
        <taxon>Bacteria</taxon>
        <taxon>Pseudomonadati</taxon>
        <taxon>Pseudomonadota</taxon>
        <taxon>Alphaproteobacteria</taxon>
        <taxon>Maricaulales</taxon>
        <taxon>Maricaulaceae</taxon>
        <taxon>Hyphobacterium</taxon>
    </lineage>
</organism>
<protein>
    <submittedName>
        <fullName evidence="3">Flavin reductase family protein</fullName>
        <ecNumber evidence="3">1.-.-.-</ecNumber>
    </submittedName>
</protein>
<dbReference type="InterPro" id="IPR050268">
    <property type="entry name" value="NADH-dep_flavin_reductase"/>
</dbReference>
<sequence length="157" mass="17270">MVDPREFRDAMSRYPTGVTLVAARHEGAALAMTVNSFASVSLEPPLILWSVGRDTERYAAFRAAEDFSINILRDTQMDLAPRYALDAALDPADWDLEGEGAPVLKDALARLHCRRYAVHPGGDHDIIVGEVMKVDCGADEGALTFFRSRYGRASVED</sequence>
<evidence type="ECO:0000313" key="4">
    <source>
        <dbReference type="Proteomes" id="UP001310692"/>
    </source>
</evidence>
<feature type="domain" description="Flavin reductase like" evidence="2">
    <location>
        <begin position="11"/>
        <end position="152"/>
    </location>
</feature>
<dbReference type="PANTHER" id="PTHR30466:SF1">
    <property type="entry name" value="FMN REDUCTASE (NADH) RUTF"/>
    <property type="match status" value="1"/>
</dbReference>
<accession>A0ABU7LYQ4</accession>
<gene>
    <name evidence="3" type="ORF">V0U35_08375</name>
</gene>
<dbReference type="EMBL" id="JAZDRO010000003">
    <property type="protein sequence ID" value="MEE2566693.1"/>
    <property type="molecule type" value="Genomic_DNA"/>
</dbReference>
<keyword evidence="1 3" id="KW-0560">Oxidoreductase</keyword>
<dbReference type="RefSeq" id="WP_330196243.1">
    <property type="nucleotide sequence ID" value="NZ_JAZDRO010000003.1"/>
</dbReference>
<keyword evidence="4" id="KW-1185">Reference proteome</keyword>
<evidence type="ECO:0000256" key="1">
    <source>
        <dbReference type="ARBA" id="ARBA00023002"/>
    </source>
</evidence>
<dbReference type="GO" id="GO:0016491">
    <property type="term" value="F:oxidoreductase activity"/>
    <property type="evidence" value="ECO:0007669"/>
    <property type="project" value="UniProtKB-KW"/>
</dbReference>
<dbReference type="Proteomes" id="UP001310692">
    <property type="component" value="Unassembled WGS sequence"/>
</dbReference>
<dbReference type="InterPro" id="IPR002563">
    <property type="entry name" value="Flavin_Rdtase-like_dom"/>
</dbReference>
<proteinExistence type="predicted"/>